<evidence type="ECO:0000256" key="1">
    <source>
        <dbReference type="SAM" id="MobiDB-lite"/>
    </source>
</evidence>
<evidence type="ECO:0000313" key="3">
    <source>
        <dbReference type="Proteomes" id="UP000585614"/>
    </source>
</evidence>
<evidence type="ECO:0000313" key="2">
    <source>
        <dbReference type="EMBL" id="KAF6340115.1"/>
    </source>
</evidence>
<accession>A0A7J7WRQ6</accession>
<gene>
    <name evidence="2" type="ORF">mRhiFer1_012618</name>
</gene>
<sequence>MHPLFSRIFQSGGKTWGHNDRKEWWSSALLTLRFPSILRGAQRDLGPGTAEGRRPAHLPRQPQGHCEQRHQEHTAGPLQPVLQAQAEREHGQEAWWIPELTITAPQSGFSEPPPWPSWRAPHLRLLFPSV</sequence>
<protein>
    <submittedName>
        <fullName evidence="2">Parvin gamma</fullName>
    </submittedName>
</protein>
<dbReference type="AlphaFoldDB" id="A0A7J7WRQ6"/>
<name>A0A7J7WRQ6_RHIFE</name>
<proteinExistence type="predicted"/>
<dbReference type="Proteomes" id="UP000585614">
    <property type="component" value="Unassembled WGS sequence"/>
</dbReference>
<dbReference type="EMBL" id="JACAGC010000010">
    <property type="protein sequence ID" value="KAF6340115.1"/>
    <property type="molecule type" value="Genomic_DNA"/>
</dbReference>
<organism evidence="2 3">
    <name type="scientific">Rhinolophus ferrumequinum</name>
    <name type="common">Greater horseshoe bat</name>
    <dbReference type="NCBI Taxonomy" id="59479"/>
    <lineage>
        <taxon>Eukaryota</taxon>
        <taxon>Metazoa</taxon>
        <taxon>Chordata</taxon>
        <taxon>Craniata</taxon>
        <taxon>Vertebrata</taxon>
        <taxon>Euteleostomi</taxon>
        <taxon>Mammalia</taxon>
        <taxon>Eutheria</taxon>
        <taxon>Laurasiatheria</taxon>
        <taxon>Chiroptera</taxon>
        <taxon>Yinpterochiroptera</taxon>
        <taxon>Rhinolophoidea</taxon>
        <taxon>Rhinolophidae</taxon>
        <taxon>Rhinolophinae</taxon>
        <taxon>Rhinolophus</taxon>
    </lineage>
</organism>
<comment type="caution">
    <text evidence="2">The sequence shown here is derived from an EMBL/GenBank/DDBJ whole genome shotgun (WGS) entry which is preliminary data.</text>
</comment>
<feature type="region of interest" description="Disordered" evidence="1">
    <location>
        <begin position="43"/>
        <end position="80"/>
    </location>
</feature>
<reference evidence="2 3" key="1">
    <citation type="journal article" date="2020" name="Nature">
        <title>Six reference-quality genomes reveal evolution of bat adaptations.</title>
        <authorList>
            <person name="Jebb D."/>
            <person name="Huang Z."/>
            <person name="Pippel M."/>
            <person name="Hughes G.M."/>
            <person name="Lavrichenko K."/>
            <person name="Devanna P."/>
            <person name="Winkler S."/>
            <person name="Jermiin L.S."/>
            <person name="Skirmuntt E.C."/>
            <person name="Katzourakis A."/>
            <person name="Burkitt-Gray L."/>
            <person name="Ray D.A."/>
            <person name="Sullivan K.A.M."/>
            <person name="Roscito J.G."/>
            <person name="Kirilenko B.M."/>
            <person name="Davalos L.M."/>
            <person name="Corthals A.P."/>
            <person name="Power M.L."/>
            <person name="Jones G."/>
            <person name="Ransome R.D."/>
            <person name="Dechmann D.K.N."/>
            <person name="Locatelli A.G."/>
            <person name="Puechmaille S.J."/>
            <person name="Fedrigo O."/>
            <person name="Jarvis E.D."/>
            <person name="Hiller M."/>
            <person name="Vernes S.C."/>
            <person name="Myers E.W."/>
            <person name="Teeling E.C."/>
        </authorList>
    </citation>
    <scope>NUCLEOTIDE SEQUENCE [LARGE SCALE GENOMIC DNA]</scope>
    <source>
        <strain evidence="2">MRhiFer1</strain>
        <tissue evidence="2">Lung</tissue>
    </source>
</reference>